<dbReference type="GO" id="GO:0004674">
    <property type="term" value="F:protein serine/threonine kinase activity"/>
    <property type="evidence" value="ECO:0000318"/>
    <property type="project" value="GO_Central"/>
</dbReference>
<accession>A0A3B5ZSB2</accession>
<evidence type="ECO:0000256" key="4">
    <source>
        <dbReference type="ARBA" id="ARBA00022679"/>
    </source>
</evidence>
<organism evidence="12">
    <name type="scientific">Triticum aestivum</name>
    <name type="common">Wheat</name>
    <dbReference type="NCBI Taxonomy" id="4565"/>
    <lineage>
        <taxon>Eukaryota</taxon>
        <taxon>Viridiplantae</taxon>
        <taxon>Streptophyta</taxon>
        <taxon>Embryophyta</taxon>
        <taxon>Tracheophyta</taxon>
        <taxon>Spermatophyta</taxon>
        <taxon>Magnoliopsida</taxon>
        <taxon>Liliopsida</taxon>
        <taxon>Poales</taxon>
        <taxon>Poaceae</taxon>
        <taxon>BOP clade</taxon>
        <taxon>Pooideae</taxon>
        <taxon>Triticodae</taxon>
        <taxon>Triticeae</taxon>
        <taxon>Triticinae</taxon>
        <taxon>Triticum</taxon>
    </lineage>
</organism>
<dbReference type="Gene3D" id="3.30.200.20">
    <property type="entry name" value="Phosphorylase Kinase, domain 1"/>
    <property type="match status" value="1"/>
</dbReference>
<evidence type="ECO:0000259" key="11">
    <source>
        <dbReference type="PROSITE" id="PS50011"/>
    </source>
</evidence>
<dbReference type="AlphaFoldDB" id="A0A3B5ZSB2"/>
<evidence type="ECO:0000313" key="12">
    <source>
        <dbReference type="EnsemblPlants" id="TraesCS1D02G115000.1.cds1"/>
    </source>
</evidence>
<evidence type="ECO:0000256" key="7">
    <source>
        <dbReference type="ARBA" id="ARBA00022840"/>
    </source>
</evidence>
<dbReference type="Gramene" id="TraesCS1D02G115000.1">
    <property type="protein sequence ID" value="TraesCS1D02G115000.1.cds1"/>
    <property type="gene ID" value="TraesCS1D02G115000"/>
</dbReference>
<dbReference type="SMR" id="A0A3B5ZSB2"/>
<evidence type="ECO:0000256" key="8">
    <source>
        <dbReference type="ARBA" id="ARBA00049280"/>
    </source>
</evidence>
<keyword evidence="13" id="KW-1185">Reference proteome</keyword>
<keyword evidence="6" id="KW-0418">Kinase</keyword>
<dbReference type="PANTHER" id="PTHR24056">
    <property type="entry name" value="CELL DIVISION PROTEIN KINASE"/>
    <property type="match status" value="1"/>
</dbReference>
<sequence length="343" mass="37195">MATVSRATAAEAAIGAMIDDHAAGYRKRRRIGNTDEYELTRVLGAGGFGVVVKARHRATGEDVALKFLVRSPDGGGDGKRRRHRAHALHRDLLREACYLKACRGHPSIVGLHGIARDPRTGQCSLVLEHVGPNLAHVLRDRRRPFTEEETRRVMRQLLSGAGRMHERGIVHRDIKPGNVLVGGQGVVKICDLGLAVSMASAPPPRGRAGTRWYMAPEMLLGRPDYDELVDAWLLGCVMAELLTGETLFPGQNAVDQLLRISSVLGGACVGFAHAPLAAAGQMPPTRRCDSRLRELFPEERLSRDGFEVLDGLLTCDPSERLPAAVALQCPWFTGTAYVPASAA</sequence>
<evidence type="ECO:0000256" key="5">
    <source>
        <dbReference type="ARBA" id="ARBA00022741"/>
    </source>
</evidence>
<dbReference type="SMART" id="SM00220">
    <property type="entry name" value="S_TKc"/>
    <property type="match status" value="1"/>
</dbReference>
<keyword evidence="10" id="KW-0723">Serine/threonine-protein kinase</keyword>
<dbReference type="PROSITE" id="PS00108">
    <property type="entry name" value="PROTEIN_KINASE_ST"/>
    <property type="match status" value="1"/>
</dbReference>
<evidence type="ECO:0000256" key="10">
    <source>
        <dbReference type="RuleBase" id="RU000304"/>
    </source>
</evidence>
<evidence type="ECO:0000256" key="1">
    <source>
        <dbReference type="ARBA" id="ARBA00006485"/>
    </source>
</evidence>
<dbReference type="PROSITE" id="PS00107">
    <property type="entry name" value="PROTEIN_KINASE_ATP"/>
    <property type="match status" value="1"/>
</dbReference>
<reference evidence="12" key="1">
    <citation type="submission" date="2018-08" db="EMBL/GenBank/DDBJ databases">
        <authorList>
            <person name="Rossello M."/>
        </authorList>
    </citation>
    <scope>NUCLEOTIDE SEQUENCE [LARGE SCALE GENOMIC DNA]</scope>
    <source>
        <strain evidence="12">cv. Chinese Spring</strain>
    </source>
</reference>
<dbReference type="STRING" id="4565.A0A3B5ZSB2"/>
<name>A0A3B5ZSB2_WHEAT</name>
<evidence type="ECO:0000256" key="2">
    <source>
        <dbReference type="ARBA" id="ARBA00012409"/>
    </source>
</evidence>
<dbReference type="Gene3D" id="1.10.510.10">
    <property type="entry name" value="Transferase(Phosphotransferase) domain 1"/>
    <property type="match status" value="1"/>
</dbReference>
<dbReference type="Gramene" id="TraesCS1D03G0272300.1">
    <property type="protein sequence ID" value="TraesCS1D03G0272300.1.CDS1"/>
    <property type="gene ID" value="TraesCS1D03G0272300"/>
</dbReference>
<reference evidence="12" key="2">
    <citation type="submission" date="2018-10" db="UniProtKB">
        <authorList>
            <consortium name="EnsemblPlants"/>
        </authorList>
    </citation>
    <scope>IDENTIFICATION</scope>
</reference>
<dbReference type="GO" id="GO:0008353">
    <property type="term" value="F:RNA polymerase II CTD heptapeptide repeat kinase activity"/>
    <property type="evidence" value="ECO:0007669"/>
    <property type="project" value="UniProtKB-EC"/>
</dbReference>
<comment type="catalytic activity">
    <reaction evidence="8">
        <text>[DNA-directed RNA polymerase] + ATP = phospho-[DNA-directed RNA polymerase] + ADP + H(+)</text>
        <dbReference type="Rhea" id="RHEA:10216"/>
        <dbReference type="Rhea" id="RHEA-COMP:11321"/>
        <dbReference type="Rhea" id="RHEA-COMP:11322"/>
        <dbReference type="ChEBI" id="CHEBI:15378"/>
        <dbReference type="ChEBI" id="CHEBI:30616"/>
        <dbReference type="ChEBI" id="CHEBI:43176"/>
        <dbReference type="ChEBI" id="CHEBI:68546"/>
        <dbReference type="ChEBI" id="CHEBI:456216"/>
        <dbReference type="EC" id="2.7.11.23"/>
    </reaction>
</comment>
<dbReference type="Proteomes" id="UP000019116">
    <property type="component" value="Chromosome 1D"/>
</dbReference>
<evidence type="ECO:0000256" key="3">
    <source>
        <dbReference type="ARBA" id="ARBA00022553"/>
    </source>
</evidence>
<dbReference type="InterPro" id="IPR008271">
    <property type="entry name" value="Ser/Thr_kinase_AS"/>
</dbReference>
<dbReference type="EC" id="2.7.11.23" evidence="2"/>
<dbReference type="PANTHER" id="PTHR24056:SF504">
    <property type="entry name" value="OS06G0693900 PROTEIN"/>
    <property type="match status" value="1"/>
</dbReference>
<keyword evidence="5 9" id="KW-0547">Nucleotide-binding</keyword>
<dbReference type="GO" id="GO:0005524">
    <property type="term" value="F:ATP binding"/>
    <property type="evidence" value="ECO:0007669"/>
    <property type="project" value="UniProtKB-UniRule"/>
</dbReference>
<evidence type="ECO:0000256" key="6">
    <source>
        <dbReference type="ARBA" id="ARBA00022777"/>
    </source>
</evidence>
<comment type="similarity">
    <text evidence="1">Belongs to the protein kinase superfamily. CMGC Ser/Thr protein kinase family. CDC2/CDKX subfamily.</text>
</comment>
<feature type="binding site" evidence="9">
    <location>
        <position position="66"/>
    </location>
    <ligand>
        <name>ATP</name>
        <dbReference type="ChEBI" id="CHEBI:30616"/>
    </ligand>
</feature>
<dbReference type="InterPro" id="IPR000719">
    <property type="entry name" value="Prot_kinase_dom"/>
</dbReference>
<dbReference type="Pfam" id="PF00069">
    <property type="entry name" value="Pkinase"/>
    <property type="match status" value="1"/>
</dbReference>
<dbReference type="OMA" id="REACYLK"/>
<proteinExistence type="inferred from homology"/>
<dbReference type="InterPro" id="IPR017441">
    <property type="entry name" value="Protein_kinase_ATP_BS"/>
</dbReference>
<feature type="domain" description="Protein kinase" evidence="11">
    <location>
        <begin position="37"/>
        <end position="332"/>
    </location>
</feature>
<keyword evidence="3" id="KW-0597">Phosphoprotein</keyword>
<dbReference type="SUPFAM" id="SSF56112">
    <property type="entry name" value="Protein kinase-like (PK-like)"/>
    <property type="match status" value="1"/>
</dbReference>
<dbReference type="InterPro" id="IPR011009">
    <property type="entry name" value="Kinase-like_dom_sf"/>
</dbReference>
<evidence type="ECO:0000313" key="13">
    <source>
        <dbReference type="Proteomes" id="UP000019116"/>
    </source>
</evidence>
<dbReference type="OrthoDB" id="10292385at2759"/>
<dbReference type="GO" id="GO:0005634">
    <property type="term" value="C:nucleus"/>
    <property type="evidence" value="ECO:0000318"/>
    <property type="project" value="GO_Central"/>
</dbReference>
<dbReference type="InterPro" id="IPR050108">
    <property type="entry name" value="CDK"/>
</dbReference>
<evidence type="ECO:0000256" key="9">
    <source>
        <dbReference type="PROSITE-ProRule" id="PRU10141"/>
    </source>
</evidence>
<dbReference type="EnsemblPlants" id="TraesCS1D02G115000.1">
    <property type="protein sequence ID" value="TraesCS1D02G115000.1.cds1"/>
    <property type="gene ID" value="TraesCS1D02G115000"/>
</dbReference>
<protein>
    <recommendedName>
        <fullName evidence="2">[RNA-polymerase]-subunit kinase</fullName>
        <ecNumber evidence="2">2.7.11.23</ecNumber>
    </recommendedName>
</protein>
<dbReference type="PROSITE" id="PS50011">
    <property type="entry name" value="PROTEIN_KINASE_DOM"/>
    <property type="match status" value="1"/>
</dbReference>
<keyword evidence="4" id="KW-0808">Transferase</keyword>
<keyword evidence="7 9" id="KW-0067">ATP-binding</keyword>